<dbReference type="PRINTS" id="PR00037">
    <property type="entry name" value="HTHLACR"/>
</dbReference>
<dbReference type="PROSITE" id="PS00894">
    <property type="entry name" value="HTH_DEOR_1"/>
    <property type="match status" value="1"/>
</dbReference>
<dbReference type="GO" id="GO:0003677">
    <property type="term" value="F:DNA binding"/>
    <property type="evidence" value="ECO:0007669"/>
    <property type="project" value="UniProtKB-KW"/>
</dbReference>
<organism evidence="8 9">
    <name type="scientific">Nocardioides zeae</name>
    <dbReference type="NCBI Taxonomy" id="1457234"/>
    <lineage>
        <taxon>Bacteria</taxon>
        <taxon>Bacillati</taxon>
        <taxon>Actinomycetota</taxon>
        <taxon>Actinomycetes</taxon>
        <taxon>Propionibacteriales</taxon>
        <taxon>Nocardioidaceae</taxon>
        <taxon>Nocardioides</taxon>
    </lineage>
</organism>
<dbReference type="Pfam" id="PF08220">
    <property type="entry name" value="HTH_DeoR"/>
    <property type="match status" value="1"/>
</dbReference>
<dbReference type="SMART" id="SM01134">
    <property type="entry name" value="DeoRC"/>
    <property type="match status" value="1"/>
</dbReference>
<dbReference type="Gene3D" id="3.40.50.1360">
    <property type="match status" value="1"/>
</dbReference>
<evidence type="ECO:0000256" key="4">
    <source>
        <dbReference type="ARBA" id="ARBA00023125"/>
    </source>
</evidence>
<protein>
    <recommendedName>
        <fullName evidence="1">Lactose phosphotransferase system repressor</fullName>
    </recommendedName>
</protein>
<evidence type="ECO:0000256" key="2">
    <source>
        <dbReference type="ARBA" id="ARBA00022491"/>
    </source>
</evidence>
<sequence length="264" mass="27969">MNPDRQEVNMYAEERQNAMAQRIATEGRLSVAALAKEFDVTTETVRRDLTSLERQDLIRRVHGGAVPSSALHVIEAGVQDRARTRPTEKDAIAQRALRYLPAPGSTILLDAGTTTAALAAALPPAHRLTVVTHSVPIAARLAGLPQVELHVLPGRVRSTTLAAVGTETVHALGQLRVDVAFVGTNGVSTDHGLSTPDADEAHVKAAIVGATRSVVVLADGSKIGEEHIRRFAAIEDVDTLVTTGDADDDELEALRASGLEIDLA</sequence>
<evidence type="ECO:0000256" key="1">
    <source>
        <dbReference type="ARBA" id="ARBA00021390"/>
    </source>
</evidence>
<dbReference type="InterPro" id="IPR014036">
    <property type="entry name" value="DeoR-like_C"/>
</dbReference>
<dbReference type="RefSeq" id="WP_307198601.1">
    <property type="nucleotide sequence ID" value="NZ_JAUTAN010000001.1"/>
</dbReference>
<dbReference type="InterPro" id="IPR036388">
    <property type="entry name" value="WH-like_DNA-bd_sf"/>
</dbReference>
<comment type="caution">
    <text evidence="8">The sequence shown here is derived from an EMBL/GenBank/DDBJ whole genome shotgun (WGS) entry which is preliminary data.</text>
</comment>
<evidence type="ECO:0000259" key="7">
    <source>
        <dbReference type="PROSITE" id="PS51000"/>
    </source>
</evidence>
<dbReference type="InterPro" id="IPR001034">
    <property type="entry name" value="DeoR_HTH"/>
</dbReference>
<dbReference type="AlphaFoldDB" id="A0AAJ1U290"/>
<dbReference type="Gene3D" id="1.10.10.10">
    <property type="entry name" value="Winged helix-like DNA-binding domain superfamily/Winged helix DNA-binding domain"/>
    <property type="match status" value="1"/>
</dbReference>
<evidence type="ECO:0000313" key="9">
    <source>
        <dbReference type="Proteomes" id="UP001239215"/>
    </source>
</evidence>
<evidence type="ECO:0000313" key="8">
    <source>
        <dbReference type="EMBL" id="MDQ1103166.1"/>
    </source>
</evidence>
<keyword evidence="2" id="KW-0678">Repressor</keyword>
<evidence type="ECO:0000256" key="6">
    <source>
        <dbReference type="ARBA" id="ARBA00024937"/>
    </source>
</evidence>
<dbReference type="SUPFAM" id="SSF46785">
    <property type="entry name" value="Winged helix' DNA-binding domain"/>
    <property type="match status" value="1"/>
</dbReference>
<keyword evidence="5" id="KW-0804">Transcription</keyword>
<feature type="domain" description="HTH deoR-type" evidence="7">
    <location>
        <begin position="12"/>
        <end position="67"/>
    </location>
</feature>
<dbReference type="InterPro" id="IPR036390">
    <property type="entry name" value="WH_DNA-bd_sf"/>
</dbReference>
<evidence type="ECO:0000256" key="3">
    <source>
        <dbReference type="ARBA" id="ARBA00023015"/>
    </source>
</evidence>
<dbReference type="InterPro" id="IPR050313">
    <property type="entry name" value="Carb_Metab_HTH_regulators"/>
</dbReference>
<dbReference type="GO" id="GO:0003700">
    <property type="term" value="F:DNA-binding transcription factor activity"/>
    <property type="evidence" value="ECO:0007669"/>
    <property type="project" value="InterPro"/>
</dbReference>
<reference evidence="8" key="1">
    <citation type="submission" date="2023-07" db="EMBL/GenBank/DDBJ databases">
        <title>Functional and genomic diversity of the sorghum phyllosphere microbiome.</title>
        <authorList>
            <person name="Shade A."/>
        </authorList>
    </citation>
    <scope>NUCLEOTIDE SEQUENCE</scope>
    <source>
        <strain evidence="8">SORGH_AS_1067</strain>
    </source>
</reference>
<dbReference type="SMART" id="SM00420">
    <property type="entry name" value="HTH_DEOR"/>
    <property type="match status" value="1"/>
</dbReference>
<name>A0AAJ1U290_9ACTN</name>
<dbReference type="InterPro" id="IPR037171">
    <property type="entry name" value="NagB/RpiA_transferase-like"/>
</dbReference>
<dbReference type="EMBL" id="JAUTAN010000001">
    <property type="protein sequence ID" value="MDQ1103166.1"/>
    <property type="molecule type" value="Genomic_DNA"/>
</dbReference>
<evidence type="ECO:0000256" key="5">
    <source>
        <dbReference type="ARBA" id="ARBA00023163"/>
    </source>
</evidence>
<accession>A0AAJ1U290</accession>
<dbReference type="Proteomes" id="UP001239215">
    <property type="component" value="Unassembled WGS sequence"/>
</dbReference>
<comment type="function">
    <text evidence="6">Repressor of the lactose catabolism operon. Galactose-6-phosphate is the inducer.</text>
</comment>
<dbReference type="InterPro" id="IPR018356">
    <property type="entry name" value="Tscrpt_reg_HTH_DeoR_CS"/>
</dbReference>
<dbReference type="SUPFAM" id="SSF100950">
    <property type="entry name" value="NagB/RpiA/CoA transferase-like"/>
    <property type="match status" value="1"/>
</dbReference>
<gene>
    <name evidence="8" type="ORF">QE405_000450</name>
</gene>
<dbReference type="Pfam" id="PF00455">
    <property type="entry name" value="DeoRC"/>
    <property type="match status" value="1"/>
</dbReference>
<dbReference type="PANTHER" id="PTHR30363">
    <property type="entry name" value="HTH-TYPE TRANSCRIPTIONAL REGULATOR SRLR-RELATED"/>
    <property type="match status" value="1"/>
</dbReference>
<dbReference type="PROSITE" id="PS51000">
    <property type="entry name" value="HTH_DEOR_2"/>
    <property type="match status" value="1"/>
</dbReference>
<dbReference type="PANTHER" id="PTHR30363:SF4">
    <property type="entry name" value="GLYCEROL-3-PHOSPHATE REGULON REPRESSOR"/>
    <property type="match status" value="1"/>
</dbReference>
<proteinExistence type="predicted"/>
<keyword evidence="4" id="KW-0238">DNA-binding</keyword>
<keyword evidence="3" id="KW-0805">Transcription regulation</keyword>